<evidence type="ECO:0000256" key="8">
    <source>
        <dbReference type="ARBA" id="ARBA00022801"/>
    </source>
</evidence>
<dbReference type="UniPathway" id="UPA00034">
    <property type="reaction ID" value="UER00021"/>
</dbReference>
<dbReference type="InterPro" id="IPR011650">
    <property type="entry name" value="Peptidase_M20_dimer"/>
</dbReference>
<dbReference type="GO" id="GO:0009089">
    <property type="term" value="P:lysine biosynthetic process via diaminopimelate"/>
    <property type="evidence" value="ECO:0007669"/>
    <property type="project" value="UniProtKB-UniPathway"/>
</dbReference>
<keyword evidence="10" id="KW-0170">Cobalt</keyword>
<name>A0A8J7W1N7_9FIRM</name>
<dbReference type="InterPro" id="IPR010182">
    <property type="entry name" value="ArgE/DapE"/>
</dbReference>
<protein>
    <recommendedName>
        <fullName evidence="6">Probable succinyl-diaminopimelate desuccinylase</fullName>
        <ecNumber evidence="5">3.5.1.18</ecNumber>
    </recommendedName>
</protein>
<evidence type="ECO:0000313" key="14">
    <source>
        <dbReference type="Proteomes" id="UP000675664"/>
    </source>
</evidence>
<reference evidence="13" key="1">
    <citation type="submission" date="2021-04" db="EMBL/GenBank/DDBJ databases">
        <title>Sinoanaerobacter chloroacetimidivorans sp. nov., an obligate anaerobic bacterium isolated from anaerobic sludge.</title>
        <authorList>
            <person name="Bao Y."/>
        </authorList>
    </citation>
    <scope>NUCLEOTIDE SEQUENCE</scope>
    <source>
        <strain evidence="13">BAD-6</strain>
    </source>
</reference>
<keyword evidence="7" id="KW-0479">Metal-binding</keyword>
<evidence type="ECO:0000313" key="13">
    <source>
        <dbReference type="EMBL" id="MBR0597943.1"/>
    </source>
</evidence>
<dbReference type="GO" id="GO:0046872">
    <property type="term" value="F:metal ion binding"/>
    <property type="evidence" value="ECO:0007669"/>
    <property type="project" value="UniProtKB-KW"/>
</dbReference>
<comment type="catalytic activity">
    <reaction evidence="11">
        <text>N-succinyl-(2S,6S)-2,6-diaminopimelate + H2O = (2S,6S)-2,6-diaminopimelate + succinate</text>
        <dbReference type="Rhea" id="RHEA:22608"/>
        <dbReference type="ChEBI" id="CHEBI:15377"/>
        <dbReference type="ChEBI" id="CHEBI:30031"/>
        <dbReference type="ChEBI" id="CHEBI:57609"/>
        <dbReference type="ChEBI" id="CHEBI:58087"/>
        <dbReference type="EC" id="3.5.1.18"/>
    </reaction>
</comment>
<keyword evidence="9" id="KW-0862">Zinc</keyword>
<comment type="cofactor">
    <cofactor evidence="1">
        <name>Co(2+)</name>
        <dbReference type="ChEBI" id="CHEBI:48828"/>
    </cofactor>
</comment>
<comment type="similarity">
    <text evidence="4">Belongs to the peptidase M20A family.</text>
</comment>
<keyword evidence="14" id="KW-1185">Reference proteome</keyword>
<proteinExistence type="inferred from homology"/>
<dbReference type="Gene3D" id="3.30.70.360">
    <property type="match status" value="1"/>
</dbReference>
<evidence type="ECO:0000256" key="5">
    <source>
        <dbReference type="ARBA" id="ARBA00011921"/>
    </source>
</evidence>
<dbReference type="PROSITE" id="PS00758">
    <property type="entry name" value="ARGE_DAPE_CPG2_1"/>
    <property type="match status" value="1"/>
</dbReference>
<dbReference type="EMBL" id="JAGSND010000004">
    <property type="protein sequence ID" value="MBR0597943.1"/>
    <property type="molecule type" value="Genomic_DNA"/>
</dbReference>
<keyword evidence="8" id="KW-0378">Hydrolase</keyword>
<evidence type="ECO:0000256" key="3">
    <source>
        <dbReference type="ARBA" id="ARBA00005130"/>
    </source>
</evidence>
<dbReference type="SUPFAM" id="SSF53187">
    <property type="entry name" value="Zn-dependent exopeptidases"/>
    <property type="match status" value="1"/>
</dbReference>
<sequence length="401" mass="43942">MKEDYLSKIKQDITEEKLIRLLEKLVSMPSYPGVETQETEVARYIHEVFSESGICSEVIPVIDGRANVLASLKGTGGGRSLLLTGHMDTVPPYDMKEDPFEMKEKNGKLYGRGVVDMKGALACMMMAMIAIKNSGIQLKGDLFFAGVIDEEDKSEGTRALLKSGFHADGAIVGEPSSLEICVGHRGLEWFEFEFTGKAVHGGKQKEGINAIEKAMKYMHRLETELIPQIEKRVHPIVGSSSMNYGLIRGGTQPSTVAGDCILQIDRRWIPGEDYGNLVEEYQSLLDALHHEDPDFQGKMKVMDVSLMEDGFIHEAMEIDPGHPLVAILEEVISEVTEKASVLTSFPAWTDGGLLSSYGKIPTVVLGPGNLESAHSAEESIELSHLVPAALIYAEAAIRFCS</sequence>
<evidence type="ECO:0000256" key="11">
    <source>
        <dbReference type="ARBA" id="ARBA00051301"/>
    </source>
</evidence>
<reference evidence="13" key="2">
    <citation type="submission" date="2021-04" db="EMBL/GenBank/DDBJ databases">
        <authorList>
            <person name="Liu J."/>
        </authorList>
    </citation>
    <scope>NUCLEOTIDE SEQUENCE</scope>
    <source>
        <strain evidence="13">BAD-6</strain>
    </source>
</reference>
<dbReference type="AlphaFoldDB" id="A0A8J7W1N7"/>
<dbReference type="InterPro" id="IPR050072">
    <property type="entry name" value="Peptidase_M20A"/>
</dbReference>
<dbReference type="InterPro" id="IPR036264">
    <property type="entry name" value="Bact_exopeptidase_dim_dom"/>
</dbReference>
<evidence type="ECO:0000259" key="12">
    <source>
        <dbReference type="Pfam" id="PF07687"/>
    </source>
</evidence>
<evidence type="ECO:0000256" key="6">
    <source>
        <dbReference type="ARBA" id="ARBA00016853"/>
    </source>
</evidence>
<evidence type="ECO:0000256" key="4">
    <source>
        <dbReference type="ARBA" id="ARBA00006247"/>
    </source>
</evidence>
<dbReference type="CDD" id="cd08659">
    <property type="entry name" value="M20_ArgE_DapE-like"/>
    <property type="match status" value="1"/>
</dbReference>
<gene>
    <name evidence="13" type="ORF">KCX82_08670</name>
</gene>
<dbReference type="PANTHER" id="PTHR43808">
    <property type="entry name" value="ACETYLORNITHINE DEACETYLASE"/>
    <property type="match status" value="1"/>
</dbReference>
<dbReference type="EC" id="3.5.1.18" evidence="5"/>
<dbReference type="SUPFAM" id="SSF55031">
    <property type="entry name" value="Bacterial exopeptidase dimerisation domain"/>
    <property type="match status" value="1"/>
</dbReference>
<dbReference type="Pfam" id="PF01546">
    <property type="entry name" value="Peptidase_M20"/>
    <property type="match status" value="1"/>
</dbReference>
<evidence type="ECO:0000256" key="10">
    <source>
        <dbReference type="ARBA" id="ARBA00023285"/>
    </source>
</evidence>
<evidence type="ECO:0000256" key="1">
    <source>
        <dbReference type="ARBA" id="ARBA00001941"/>
    </source>
</evidence>
<dbReference type="Gene3D" id="3.40.630.10">
    <property type="entry name" value="Zn peptidases"/>
    <property type="match status" value="2"/>
</dbReference>
<comment type="cofactor">
    <cofactor evidence="2">
        <name>Zn(2+)</name>
        <dbReference type="ChEBI" id="CHEBI:29105"/>
    </cofactor>
</comment>
<evidence type="ECO:0000256" key="2">
    <source>
        <dbReference type="ARBA" id="ARBA00001947"/>
    </source>
</evidence>
<dbReference type="InterPro" id="IPR001261">
    <property type="entry name" value="ArgE/DapE_CS"/>
</dbReference>
<dbReference type="InterPro" id="IPR002933">
    <property type="entry name" value="Peptidase_M20"/>
</dbReference>
<feature type="domain" description="Peptidase M20 dimerisation" evidence="12">
    <location>
        <begin position="182"/>
        <end position="291"/>
    </location>
</feature>
<comment type="caution">
    <text evidence="13">The sequence shown here is derived from an EMBL/GenBank/DDBJ whole genome shotgun (WGS) entry which is preliminary data.</text>
</comment>
<comment type="pathway">
    <text evidence="3">Amino-acid biosynthesis; L-lysine biosynthesis via DAP pathway; LL-2,6-diaminopimelate from (S)-tetrahydrodipicolinate (succinylase route): step 3/3.</text>
</comment>
<organism evidence="13 14">
    <name type="scientific">Sinanaerobacter chloroacetimidivorans</name>
    <dbReference type="NCBI Taxonomy" id="2818044"/>
    <lineage>
        <taxon>Bacteria</taxon>
        <taxon>Bacillati</taxon>
        <taxon>Bacillota</taxon>
        <taxon>Clostridia</taxon>
        <taxon>Peptostreptococcales</taxon>
        <taxon>Anaerovoracaceae</taxon>
        <taxon>Sinanaerobacter</taxon>
    </lineage>
</organism>
<accession>A0A8J7W1N7</accession>
<evidence type="ECO:0000256" key="9">
    <source>
        <dbReference type="ARBA" id="ARBA00022833"/>
    </source>
</evidence>
<dbReference type="GO" id="GO:0009014">
    <property type="term" value="F:succinyl-diaminopimelate desuccinylase activity"/>
    <property type="evidence" value="ECO:0007669"/>
    <property type="project" value="UniProtKB-EC"/>
</dbReference>
<dbReference type="Proteomes" id="UP000675664">
    <property type="component" value="Unassembled WGS sequence"/>
</dbReference>
<dbReference type="NCBIfam" id="TIGR01910">
    <property type="entry name" value="DapE-ArgE"/>
    <property type="match status" value="1"/>
</dbReference>
<dbReference type="Pfam" id="PF07687">
    <property type="entry name" value="M20_dimer"/>
    <property type="match status" value="1"/>
</dbReference>
<evidence type="ECO:0000256" key="7">
    <source>
        <dbReference type="ARBA" id="ARBA00022723"/>
    </source>
</evidence>